<dbReference type="GO" id="GO:0003677">
    <property type="term" value="F:DNA binding"/>
    <property type="evidence" value="ECO:0007669"/>
    <property type="project" value="InterPro"/>
</dbReference>
<protein>
    <recommendedName>
        <fullName evidence="3">Helix-turn-helix</fullName>
    </recommendedName>
</protein>
<reference evidence="1 2" key="1">
    <citation type="submission" date="2016-11" db="EMBL/GenBank/DDBJ databases">
        <authorList>
            <person name="Jaros S."/>
            <person name="Januszkiewicz K."/>
            <person name="Wedrychowicz H."/>
        </authorList>
    </citation>
    <scope>NUCLEOTIDE SEQUENCE [LARGE SCALE GENOMIC DNA]</scope>
    <source>
        <strain evidence="1 2">Y1</strain>
    </source>
</reference>
<evidence type="ECO:0000313" key="2">
    <source>
        <dbReference type="Proteomes" id="UP000184394"/>
    </source>
</evidence>
<evidence type="ECO:0000313" key="1">
    <source>
        <dbReference type="EMBL" id="SHM12851.1"/>
    </source>
</evidence>
<dbReference type="EMBL" id="FRCT01000001">
    <property type="protein sequence ID" value="SHM12851.1"/>
    <property type="molecule type" value="Genomic_DNA"/>
</dbReference>
<proteinExistence type="predicted"/>
<dbReference type="Proteomes" id="UP000184394">
    <property type="component" value="Unassembled WGS sequence"/>
</dbReference>
<gene>
    <name evidence="1" type="ORF">SAMN04487860_101143</name>
</gene>
<sequence>MNCKAKPVIISDSMTDIEKALRIAEWQANSLAMRLAIPSSTVDAVNNEIANDPSTYYENSGDRMQACVIKFAKIYGVSCFVAKARMRQLGYDFVDGTILEHEENGKKIQHAPFYFQPGTLKDNETYVIYPKDYKKLVQENKDFAALISSGNYIYLGYVVCRLNEKYIDVVFDTDSVEFVLSDFARNHADECCIKFCLKDKNAENYYSQYLHREYLCKEEFSETSEYYYNKKTNGLSSLIEHMIEDEIEKEDKKGVELIHKMEAKGIKEFPEIFTYIMDKASKPRLTKAEVAEVLGCSDKTIQNYRNGQQVPDNIDTVMLICLACKTSPKVSTLLIEKTVGGIPDIGLQKTAYKFLLKYTDTSLKYWNMILGKFKLPRIKRLGEKT</sequence>
<dbReference type="InterPro" id="IPR010982">
    <property type="entry name" value="Lambda_DNA-bd_dom_sf"/>
</dbReference>
<name>A0A1M7G9C8_RUMFL</name>
<dbReference type="AlphaFoldDB" id="A0A1M7G9C8"/>
<evidence type="ECO:0008006" key="3">
    <source>
        <dbReference type="Google" id="ProtNLM"/>
    </source>
</evidence>
<organism evidence="1 2">
    <name type="scientific">Ruminococcus flavefaciens</name>
    <dbReference type="NCBI Taxonomy" id="1265"/>
    <lineage>
        <taxon>Bacteria</taxon>
        <taxon>Bacillati</taxon>
        <taxon>Bacillota</taxon>
        <taxon>Clostridia</taxon>
        <taxon>Eubacteriales</taxon>
        <taxon>Oscillospiraceae</taxon>
        <taxon>Ruminococcus</taxon>
    </lineage>
</organism>
<accession>A0A1M7G9C8</accession>
<dbReference type="Gene3D" id="1.10.260.40">
    <property type="entry name" value="lambda repressor-like DNA-binding domains"/>
    <property type="match status" value="1"/>
</dbReference>